<protein>
    <recommendedName>
        <fullName evidence="11">mRNA cap guanine-N(7) methyltransferase</fullName>
        <ecNumber evidence="2">2.1.1.56</ecNumber>
    </recommendedName>
    <alternativeName>
        <fullName evidence="8">mRNA (guanine-N(7))-methyltransferase</fullName>
    </alternativeName>
    <alternativeName>
        <fullName evidence="9">mRNA cap methyltransferase</fullName>
    </alternativeName>
</protein>
<feature type="compositionally biased region" description="Basic and acidic residues" evidence="14">
    <location>
        <begin position="157"/>
        <end position="171"/>
    </location>
</feature>
<evidence type="ECO:0000256" key="13">
    <source>
        <dbReference type="PIRSR" id="PIRSR028762-2"/>
    </source>
</evidence>
<feature type="site" description="mRNA cap binding" evidence="13">
    <location>
        <position position="393"/>
    </location>
</feature>
<sequence>MVFLAPRPPQTCSRDRRSTTQESVVSHKRPKSSGRFSDDLAGISDARYAPTASETVEAEAATRDVEERDAKALGSGIATELSMTGERAPAVKKAKSLISVKSDQGSNGHPAHTPSNDSTSDSKSASTERQASTARVEDNAIPPSTPSAASSSVGKVKLLEMDEMERLTSRDSKKRKSLSLAAPVEQSKSIKVEKSPASSLPAKPSFTNVPSGIGELEPDQKVAGGEGAQEHFVDQASGSLNEPLPYRPKHRVSAPDSIRRPLSQQDLIALHQTIEARGANTLRQKWVEQDRAQGRDGADGFGLVLQTWGKKSGLSDAKSAAIEAPSTLIHSESEVARHYNSRQELGLQARNFSPILPLKNFNNWVKSVLIGSFGRRGGKAMDMGGGKGGDLQKWDKLGVRELVLADIAATSVDQAKARYLERRFRWKASFFALDCFGESLATTLPPEVLDPPFDTVSLQFCMHYGWSTLQRARLVIENVSRYLDKGGVFIGTIPNAEELYSRRDRLGPDELGFGNGKYRVTFEQKEKRKPFGDRYTFFLDDAVDEVPEYVVDWDQFESLAKECGLSLIFKKPMAEVWEEFRHQHEFENLARRMKVSSNPRRDVQPMDDDLWEATTIYLAFAFEKIR</sequence>
<feature type="region of interest" description="Disordered" evidence="14">
    <location>
        <begin position="1"/>
        <end position="68"/>
    </location>
</feature>
<keyword evidence="4" id="KW-0808">Transferase</keyword>
<dbReference type="PANTHER" id="PTHR12189">
    <property type="entry name" value="MRNA GUANINE-7- METHYLTRANSFERASE"/>
    <property type="match status" value="1"/>
</dbReference>
<dbReference type="GeneID" id="37011205"/>
<feature type="compositionally biased region" description="Low complexity" evidence="14">
    <location>
        <begin position="140"/>
        <end position="152"/>
    </location>
</feature>
<feature type="binding site" evidence="12">
    <location>
        <position position="464"/>
    </location>
    <ligand>
        <name>S-adenosyl-L-methionine</name>
        <dbReference type="ChEBI" id="CHEBI:59789"/>
    </ligand>
</feature>
<reference evidence="16 17" key="1">
    <citation type="journal article" date="2018" name="Mol. Biol. Evol.">
        <title>Broad Genomic Sampling Reveals a Smut Pathogenic Ancestry of the Fungal Clade Ustilaginomycotina.</title>
        <authorList>
            <person name="Kijpornyongpan T."/>
            <person name="Mondo S.J."/>
            <person name="Barry K."/>
            <person name="Sandor L."/>
            <person name="Lee J."/>
            <person name="Lipzen A."/>
            <person name="Pangilinan J."/>
            <person name="LaButti K."/>
            <person name="Hainaut M."/>
            <person name="Henrissat B."/>
            <person name="Grigoriev I.V."/>
            <person name="Spatafora J.W."/>
            <person name="Aime M.C."/>
        </authorList>
    </citation>
    <scope>NUCLEOTIDE SEQUENCE [LARGE SCALE GENOMIC DNA]</scope>
    <source>
        <strain evidence="16 17">MCA 4718</strain>
    </source>
</reference>
<feature type="domain" description="MRNA cap 0 methyltransferase" evidence="15">
    <location>
        <begin position="353"/>
        <end position="625"/>
    </location>
</feature>
<keyword evidence="17" id="KW-1185">Reference proteome</keyword>
<dbReference type="Pfam" id="PF03291">
    <property type="entry name" value="mRNA_G-N7_MeTrfase"/>
    <property type="match status" value="1"/>
</dbReference>
<gene>
    <name evidence="16" type="ORF">BCV69DRAFT_166846</name>
</gene>
<dbReference type="InterPro" id="IPR029063">
    <property type="entry name" value="SAM-dependent_MTases_sf"/>
</dbReference>
<evidence type="ECO:0000256" key="10">
    <source>
        <dbReference type="ARBA" id="ARBA00044712"/>
    </source>
</evidence>
<dbReference type="InterPro" id="IPR004971">
    <property type="entry name" value="mRNA_G-N7_MeTrfase_dom"/>
</dbReference>
<dbReference type="RefSeq" id="XP_025348473.1">
    <property type="nucleotide sequence ID" value="XM_025489471.1"/>
</dbReference>
<dbReference type="PANTHER" id="PTHR12189:SF2">
    <property type="entry name" value="MRNA CAP GUANINE-N7 METHYLTRANSFERASE"/>
    <property type="match status" value="1"/>
</dbReference>
<evidence type="ECO:0000259" key="15">
    <source>
        <dbReference type="PROSITE" id="PS51562"/>
    </source>
</evidence>
<keyword evidence="7 13" id="KW-0507">mRNA processing</keyword>
<keyword evidence="5" id="KW-0949">S-adenosyl-L-methionine</keyword>
<evidence type="ECO:0000256" key="11">
    <source>
        <dbReference type="ARBA" id="ARBA00049739"/>
    </source>
</evidence>
<comment type="function">
    <text evidence="1">Responsible for methylating the 5'-cap structure of mRNAs.</text>
</comment>
<dbReference type="EMBL" id="KZ819325">
    <property type="protein sequence ID" value="PWN21313.1"/>
    <property type="molecule type" value="Genomic_DNA"/>
</dbReference>
<evidence type="ECO:0000256" key="7">
    <source>
        <dbReference type="ARBA" id="ARBA00023042"/>
    </source>
</evidence>
<organism evidence="16 17">
    <name type="scientific">Pseudomicrostroma glucosiphilum</name>
    <dbReference type="NCBI Taxonomy" id="1684307"/>
    <lineage>
        <taxon>Eukaryota</taxon>
        <taxon>Fungi</taxon>
        <taxon>Dikarya</taxon>
        <taxon>Basidiomycota</taxon>
        <taxon>Ustilaginomycotina</taxon>
        <taxon>Exobasidiomycetes</taxon>
        <taxon>Microstromatales</taxon>
        <taxon>Microstromatales incertae sedis</taxon>
        <taxon>Pseudomicrostroma</taxon>
    </lineage>
</organism>
<dbReference type="PROSITE" id="PS51562">
    <property type="entry name" value="RNA_CAP0_MT"/>
    <property type="match status" value="1"/>
</dbReference>
<feature type="site" description="mRNA cap binding" evidence="13">
    <location>
        <position position="387"/>
    </location>
</feature>
<dbReference type="InterPro" id="IPR039753">
    <property type="entry name" value="RG7MT1"/>
</dbReference>
<dbReference type="EC" id="2.1.1.56" evidence="2"/>
<evidence type="ECO:0000256" key="3">
    <source>
        <dbReference type="ARBA" id="ARBA00022603"/>
    </source>
</evidence>
<evidence type="ECO:0000256" key="6">
    <source>
        <dbReference type="ARBA" id="ARBA00022884"/>
    </source>
</evidence>
<evidence type="ECO:0000256" key="8">
    <source>
        <dbReference type="ARBA" id="ARBA00032772"/>
    </source>
</evidence>
<comment type="catalytic activity">
    <reaction evidence="10">
        <text>a 5'-end (5'-triphosphoguanosine)-ribonucleoside in mRNA + S-adenosyl-L-methionine = a 5'-end (N(7)-methyl 5'-triphosphoguanosine)-ribonucleoside in mRNA + S-adenosyl-L-homocysteine</text>
        <dbReference type="Rhea" id="RHEA:67008"/>
        <dbReference type="Rhea" id="RHEA-COMP:17166"/>
        <dbReference type="Rhea" id="RHEA-COMP:17167"/>
        <dbReference type="ChEBI" id="CHEBI:57856"/>
        <dbReference type="ChEBI" id="CHEBI:59789"/>
        <dbReference type="ChEBI" id="CHEBI:156461"/>
        <dbReference type="ChEBI" id="CHEBI:167617"/>
        <dbReference type="EC" id="2.1.1.56"/>
    </reaction>
</comment>
<feature type="site" description="mRNA cap binding" evidence="13">
    <location>
        <position position="418"/>
    </location>
</feature>
<feature type="binding site" evidence="13">
    <location>
        <begin position="362"/>
        <end position="363"/>
    </location>
    <ligand>
        <name>mRNA</name>
        <dbReference type="ChEBI" id="CHEBI:33699"/>
    </ligand>
</feature>
<dbReference type="OrthoDB" id="10248867at2759"/>
<feature type="compositionally biased region" description="Low complexity" evidence="14">
    <location>
        <begin position="195"/>
        <end position="205"/>
    </location>
</feature>
<feature type="binding site" evidence="12">
    <location>
        <position position="406"/>
    </location>
    <ligand>
        <name>S-adenosyl-L-methionine</name>
        <dbReference type="ChEBI" id="CHEBI:59789"/>
    </ligand>
</feature>
<evidence type="ECO:0000256" key="4">
    <source>
        <dbReference type="ARBA" id="ARBA00022679"/>
    </source>
</evidence>
<evidence type="ECO:0000256" key="9">
    <source>
        <dbReference type="ARBA" id="ARBA00033387"/>
    </source>
</evidence>
<feature type="site" description="mRNA cap binding" evidence="13">
    <location>
        <position position="548"/>
    </location>
</feature>
<feature type="site" description="mRNA cap binding" evidence="13">
    <location>
        <position position="463"/>
    </location>
</feature>
<evidence type="ECO:0000256" key="14">
    <source>
        <dbReference type="SAM" id="MobiDB-lite"/>
    </source>
</evidence>
<dbReference type="Gene3D" id="3.40.50.150">
    <property type="entry name" value="Vaccinia Virus protein VP39"/>
    <property type="match status" value="1"/>
</dbReference>
<dbReference type="SUPFAM" id="SSF53335">
    <property type="entry name" value="S-adenosyl-L-methionine-dependent methyltransferases"/>
    <property type="match status" value="1"/>
</dbReference>
<evidence type="ECO:0000256" key="2">
    <source>
        <dbReference type="ARBA" id="ARBA00011926"/>
    </source>
</evidence>
<dbReference type="GO" id="GO:0003723">
    <property type="term" value="F:RNA binding"/>
    <property type="evidence" value="ECO:0007669"/>
    <property type="project" value="UniProtKB-KW"/>
</dbReference>
<name>A0A316UA75_9BASI</name>
<evidence type="ECO:0000256" key="12">
    <source>
        <dbReference type="PIRSR" id="PIRSR028762-1"/>
    </source>
</evidence>
<feature type="binding site" evidence="12">
    <location>
        <position position="384"/>
    </location>
    <ligand>
        <name>S-adenosyl-L-methionine</name>
        <dbReference type="ChEBI" id="CHEBI:59789"/>
    </ligand>
</feature>
<feature type="binding site" evidence="12">
    <location>
        <position position="366"/>
    </location>
    <ligand>
        <name>S-adenosyl-L-methionine</name>
        <dbReference type="ChEBI" id="CHEBI:59789"/>
    </ligand>
</feature>
<accession>A0A316UA75</accession>
<feature type="site" description="mRNA cap binding" evidence="13">
    <location>
        <position position="617"/>
    </location>
</feature>
<feature type="compositionally biased region" description="Low complexity" evidence="14">
    <location>
        <begin position="115"/>
        <end position="127"/>
    </location>
</feature>
<feature type="compositionally biased region" description="Low complexity" evidence="14">
    <location>
        <begin position="49"/>
        <end position="59"/>
    </location>
</feature>
<feature type="region of interest" description="Disordered" evidence="14">
    <location>
        <begin position="237"/>
        <end position="259"/>
    </location>
</feature>
<keyword evidence="7 13" id="KW-0506">mRNA capping</keyword>
<keyword evidence="3" id="KW-0489">Methyltransferase</keyword>
<evidence type="ECO:0000256" key="1">
    <source>
        <dbReference type="ARBA" id="ARBA00003378"/>
    </source>
</evidence>
<evidence type="ECO:0000256" key="5">
    <source>
        <dbReference type="ARBA" id="ARBA00022691"/>
    </source>
</evidence>
<feature type="region of interest" description="Disordered" evidence="14">
    <location>
        <begin position="83"/>
        <end position="224"/>
    </location>
</feature>
<feature type="binding site" evidence="12">
    <location>
        <position position="459"/>
    </location>
    <ligand>
        <name>S-adenosyl-L-methionine</name>
        <dbReference type="ChEBI" id="CHEBI:59789"/>
    </ligand>
</feature>
<proteinExistence type="predicted"/>
<dbReference type="Proteomes" id="UP000245942">
    <property type="component" value="Unassembled WGS sequence"/>
</dbReference>
<dbReference type="GO" id="GO:0004482">
    <property type="term" value="F:mRNA 5'-cap (guanine-N7-)-methyltransferase activity"/>
    <property type="evidence" value="ECO:0007669"/>
    <property type="project" value="UniProtKB-EC"/>
</dbReference>
<feature type="binding site" evidence="12">
    <location>
        <position position="434"/>
    </location>
    <ligand>
        <name>S-adenosyl-L-methionine</name>
        <dbReference type="ChEBI" id="CHEBI:59789"/>
    </ligand>
</feature>
<dbReference type="STRING" id="1684307.A0A316UA75"/>
<dbReference type="AlphaFoldDB" id="A0A316UA75"/>
<evidence type="ECO:0000313" key="17">
    <source>
        <dbReference type="Proteomes" id="UP000245942"/>
    </source>
</evidence>
<evidence type="ECO:0000313" key="16">
    <source>
        <dbReference type="EMBL" id="PWN21313.1"/>
    </source>
</evidence>
<keyword evidence="6" id="KW-0694">RNA-binding</keyword>
<dbReference type="GO" id="GO:0005634">
    <property type="term" value="C:nucleus"/>
    <property type="evidence" value="ECO:0007669"/>
    <property type="project" value="UniProtKB-SubCell"/>
</dbReference>